<accession>A0A1I4K1V4</accession>
<evidence type="ECO:0000256" key="2">
    <source>
        <dbReference type="SAM" id="SignalP"/>
    </source>
</evidence>
<dbReference type="NCBIfam" id="NF040598">
    <property type="entry name" value="Ala_zip_lipo"/>
    <property type="match status" value="1"/>
</dbReference>
<proteinExistence type="predicted"/>
<dbReference type="STRING" id="44574.AAW31_17495"/>
<protein>
    <submittedName>
        <fullName evidence="3">Murein lipoprotein</fullName>
    </submittedName>
</protein>
<dbReference type="EMBL" id="FOUB01000003">
    <property type="protein sequence ID" value="SFL72541.1"/>
    <property type="molecule type" value="Genomic_DNA"/>
</dbReference>
<dbReference type="AlphaFoldDB" id="A0A1I4K1V4"/>
<feature type="chain" id="PRO_5010274979" evidence="2">
    <location>
        <begin position="25"/>
        <end position="95"/>
    </location>
</feature>
<dbReference type="RefSeq" id="WP_074903219.1">
    <property type="nucleotide sequence ID" value="NZ_FOUB01000003.1"/>
</dbReference>
<reference evidence="4" key="1">
    <citation type="submission" date="2016-10" db="EMBL/GenBank/DDBJ databases">
        <authorList>
            <person name="Varghese N."/>
            <person name="Submissions S."/>
        </authorList>
    </citation>
    <scope>NUCLEOTIDE SEQUENCE [LARGE SCALE GENOMIC DNA]</scope>
    <source>
        <strain evidence="4">Nm44</strain>
    </source>
</reference>
<keyword evidence="4" id="KW-1185">Reference proteome</keyword>
<feature type="signal peptide" evidence="2">
    <location>
        <begin position="1"/>
        <end position="24"/>
    </location>
</feature>
<keyword evidence="3" id="KW-0449">Lipoprotein</keyword>
<dbReference type="Pfam" id="PF11839">
    <property type="entry name" value="Alanine_zipper"/>
    <property type="match status" value="1"/>
</dbReference>
<keyword evidence="1" id="KW-0175">Coiled coil</keyword>
<keyword evidence="2" id="KW-0732">Signal</keyword>
<evidence type="ECO:0000313" key="4">
    <source>
        <dbReference type="Proteomes" id="UP000183287"/>
    </source>
</evidence>
<dbReference type="Proteomes" id="UP000183287">
    <property type="component" value="Unassembled WGS sequence"/>
</dbReference>
<feature type="coiled-coil region" evidence="1">
    <location>
        <begin position="29"/>
        <end position="77"/>
    </location>
</feature>
<sequence>MNKKIKYVFTVTTLSALVALSGCATTGQLEEVKSQLNAVQQDASSAKSEAAAARASANEAKDIANRALNTANEANSRSMQTEEKIDRMFKKSMYK</sequence>
<gene>
    <name evidence="3" type="ORF">SAMN05421863_100368</name>
</gene>
<dbReference type="PROSITE" id="PS51257">
    <property type="entry name" value="PROKAR_LIPOPROTEIN"/>
    <property type="match status" value="1"/>
</dbReference>
<name>A0A1I4K1V4_9PROT</name>
<evidence type="ECO:0000313" key="3">
    <source>
        <dbReference type="EMBL" id="SFL72541.1"/>
    </source>
</evidence>
<dbReference type="InterPro" id="IPR021793">
    <property type="entry name" value="Oprl"/>
</dbReference>
<evidence type="ECO:0000256" key="1">
    <source>
        <dbReference type="SAM" id="Coils"/>
    </source>
</evidence>
<dbReference type="OrthoDB" id="8549366at2"/>
<organism evidence="3 4">
    <name type="scientific">Nitrosomonas communis</name>
    <dbReference type="NCBI Taxonomy" id="44574"/>
    <lineage>
        <taxon>Bacteria</taxon>
        <taxon>Pseudomonadati</taxon>
        <taxon>Pseudomonadota</taxon>
        <taxon>Betaproteobacteria</taxon>
        <taxon>Nitrosomonadales</taxon>
        <taxon>Nitrosomonadaceae</taxon>
        <taxon>Nitrosomonas</taxon>
    </lineage>
</organism>